<reference evidence="4 5" key="1">
    <citation type="submission" date="2018-11" db="EMBL/GenBank/DDBJ databases">
        <title>Genomes From Bacteria Associated with the Canine Oral Cavity: a Test Case for Automated Genome-Based Taxonomic Assignment.</title>
        <authorList>
            <person name="Coil D.A."/>
            <person name="Jospin G."/>
            <person name="Darling A.E."/>
            <person name="Wallis C."/>
            <person name="Davis I.J."/>
            <person name="Harris S."/>
            <person name="Eisen J.A."/>
            <person name="Holcombe L.J."/>
            <person name="O'Flynn C."/>
        </authorList>
    </citation>
    <scope>NUCLEOTIDE SEQUENCE [LARGE SCALE GENOMIC DNA]</scope>
    <source>
        <strain evidence="4 5">OH2822_COT-296</strain>
    </source>
</reference>
<evidence type="ECO:0000313" key="4">
    <source>
        <dbReference type="EMBL" id="RRD50095.1"/>
    </source>
</evidence>
<feature type="compositionally biased region" description="Basic residues" evidence="1">
    <location>
        <begin position="105"/>
        <end position="118"/>
    </location>
</feature>
<organism evidence="4 5">
    <name type="scientific">Arachnia propionica</name>
    <dbReference type="NCBI Taxonomy" id="1750"/>
    <lineage>
        <taxon>Bacteria</taxon>
        <taxon>Bacillati</taxon>
        <taxon>Actinomycetota</taxon>
        <taxon>Actinomycetes</taxon>
        <taxon>Propionibacteriales</taxon>
        <taxon>Propionibacteriaceae</taxon>
        <taxon>Arachnia</taxon>
    </lineage>
</organism>
<feature type="compositionally biased region" description="Gly residues" evidence="1">
    <location>
        <begin position="67"/>
        <end position="81"/>
    </location>
</feature>
<name>A0A3P1WV29_9ACTN</name>
<dbReference type="Proteomes" id="UP000280935">
    <property type="component" value="Unassembled WGS sequence"/>
</dbReference>
<dbReference type="InterPro" id="IPR011765">
    <property type="entry name" value="Pept_M16_N"/>
</dbReference>
<dbReference type="Gene3D" id="3.30.830.10">
    <property type="entry name" value="Metalloenzyme, LuxS/M16 peptidase-like"/>
    <property type="match status" value="2"/>
</dbReference>
<dbReference type="PANTHER" id="PTHR11851">
    <property type="entry name" value="METALLOPROTEASE"/>
    <property type="match status" value="1"/>
</dbReference>
<sequence length="605" mass="65463">MARPPRRRAVTPRTRPRAGHPRGRSGVPTPSPPGQGTRRRAGDPHLPALEPARRLPRRDSGTPRRGQGPGRSHGGPRGGAGLLQRSRRPGARQGQGQGRAGLARGTRHRGGAGRRRGRRLADPRGPRTDELPSRRGVRHPRAGHRRGRRGQNRRRSAPLPSRGVEVSRPAVTDPSPWQFPLPHETRLDNGLRLWRIHLPGQRLVAAELVLPAPVAMEDRRLEGVAAVALHAADEATRSHPDVIEQLELQGAALGGSTGWHHTHLSLSVPARRLPTALRLFAEVVMEPAYDDDAVAHHVEALDAAWRQRMAAPAGRAPQQLRAALFGPECREGRELTGTADTLAAIRPDDVVAWHARHWHPAGATLVVAGDLEDLDDTSLLSPFERWHPGVPTETPEPSARDRGGCVVVDHPGAAQTVIRAAQFTPGRHDPSWPALKLGGHAMAGAFSSRLNLELRERRGFTYGVSGGVAPRRHGGWFTVAAAVANESAAECISLLHQHLALPEDLTAEEVADCARFLVQVAPLSYETAGDIAHQSAVLAAAEEHPRFVNEVNARYATTSAAEASETWRRLISPERLTVVLVGPAEQLSRDLERAGIAHEVMPATP</sequence>
<evidence type="ECO:0000259" key="3">
    <source>
        <dbReference type="Pfam" id="PF05193"/>
    </source>
</evidence>
<dbReference type="InterPro" id="IPR050361">
    <property type="entry name" value="MPP/UQCRC_Complex"/>
</dbReference>
<protein>
    <submittedName>
        <fullName evidence="4">Insulinase family protein</fullName>
    </submittedName>
</protein>
<accession>A0A3P1WV29</accession>
<proteinExistence type="predicted"/>
<feature type="domain" description="Peptidase M16 N-terminal" evidence="2">
    <location>
        <begin position="200"/>
        <end position="311"/>
    </location>
</feature>
<dbReference type="OrthoDB" id="9811314at2"/>
<dbReference type="PANTHER" id="PTHR11851:SF224">
    <property type="entry name" value="PROCESSING PROTEASE"/>
    <property type="match status" value="1"/>
</dbReference>
<comment type="caution">
    <text evidence="4">The sequence shown here is derived from an EMBL/GenBank/DDBJ whole genome shotgun (WGS) entry which is preliminary data.</text>
</comment>
<dbReference type="GO" id="GO:0046872">
    <property type="term" value="F:metal ion binding"/>
    <property type="evidence" value="ECO:0007669"/>
    <property type="project" value="InterPro"/>
</dbReference>
<gene>
    <name evidence="4" type="ORF">EII35_05925</name>
</gene>
<evidence type="ECO:0000256" key="1">
    <source>
        <dbReference type="SAM" id="MobiDB-lite"/>
    </source>
</evidence>
<feature type="compositionally biased region" description="Basic residues" evidence="1">
    <location>
        <begin position="135"/>
        <end position="156"/>
    </location>
</feature>
<evidence type="ECO:0000313" key="5">
    <source>
        <dbReference type="Proteomes" id="UP000280935"/>
    </source>
</evidence>
<feature type="compositionally biased region" description="Basic and acidic residues" evidence="1">
    <location>
        <begin position="51"/>
        <end position="62"/>
    </location>
</feature>
<feature type="domain" description="Peptidase M16 C-terminal" evidence="3">
    <location>
        <begin position="345"/>
        <end position="500"/>
    </location>
</feature>
<feature type="compositionally biased region" description="Basic residues" evidence="1">
    <location>
        <begin position="1"/>
        <end position="23"/>
    </location>
</feature>
<dbReference type="InterPro" id="IPR011249">
    <property type="entry name" value="Metalloenz_LuxS/M16"/>
</dbReference>
<feature type="compositionally biased region" description="Basic and acidic residues" evidence="1">
    <location>
        <begin position="119"/>
        <end position="133"/>
    </location>
</feature>
<feature type="region of interest" description="Disordered" evidence="1">
    <location>
        <begin position="1"/>
        <end position="177"/>
    </location>
</feature>
<dbReference type="Pfam" id="PF00675">
    <property type="entry name" value="Peptidase_M16"/>
    <property type="match status" value="1"/>
</dbReference>
<dbReference type="SUPFAM" id="SSF63411">
    <property type="entry name" value="LuxS/MPP-like metallohydrolase"/>
    <property type="match status" value="2"/>
</dbReference>
<dbReference type="InterPro" id="IPR007863">
    <property type="entry name" value="Peptidase_M16_C"/>
</dbReference>
<evidence type="ECO:0000259" key="2">
    <source>
        <dbReference type="Pfam" id="PF00675"/>
    </source>
</evidence>
<dbReference type="AlphaFoldDB" id="A0A3P1WV29"/>
<dbReference type="Pfam" id="PF05193">
    <property type="entry name" value="Peptidase_M16_C"/>
    <property type="match status" value="1"/>
</dbReference>
<dbReference type="EMBL" id="RQYT01000009">
    <property type="protein sequence ID" value="RRD50095.1"/>
    <property type="molecule type" value="Genomic_DNA"/>
</dbReference>